<dbReference type="InterPro" id="IPR036271">
    <property type="entry name" value="Tet_transcr_reg_TetR-rel_C_sf"/>
</dbReference>
<dbReference type="eggNOG" id="COG1309">
    <property type="taxonomic scope" value="Bacteria"/>
</dbReference>
<sequence length="209" mass="21976">MGIGGAADPAKAETQSGADQPEPAKTLRADAARNRQKLVDVAREAFADKGAATSLEEIARSAGVGIGTLYRHFPTRDALIEEVYRSASQQLTTAAATLMAERAPADALREWLLLFVDHMATKKLMADALASLVGGPGALYASSGGAVTTAITTLMQHAEQSGAIRVAMDPLDLLRAIAGVANNVPGSHWEESARRLVDILMAGMRPERS</sequence>
<dbReference type="InterPro" id="IPR049445">
    <property type="entry name" value="TetR_SbtR-like_C"/>
</dbReference>
<evidence type="ECO:0000256" key="3">
    <source>
        <dbReference type="ARBA" id="ARBA00023163"/>
    </source>
</evidence>
<evidence type="ECO:0000256" key="4">
    <source>
        <dbReference type="PROSITE-ProRule" id="PRU00335"/>
    </source>
</evidence>
<feature type="DNA-binding region" description="H-T-H motif" evidence="4">
    <location>
        <begin position="54"/>
        <end position="73"/>
    </location>
</feature>
<dbReference type="GO" id="GO:0003700">
    <property type="term" value="F:DNA-binding transcription factor activity"/>
    <property type="evidence" value="ECO:0007669"/>
    <property type="project" value="TreeGrafter"/>
</dbReference>
<keyword evidence="1" id="KW-0805">Transcription regulation</keyword>
<accession>C1ABZ2</accession>
<evidence type="ECO:0000256" key="2">
    <source>
        <dbReference type="ARBA" id="ARBA00023125"/>
    </source>
</evidence>
<dbReference type="PROSITE" id="PS50977">
    <property type="entry name" value="HTH_TETR_2"/>
    <property type="match status" value="1"/>
</dbReference>
<dbReference type="Gene3D" id="1.10.357.10">
    <property type="entry name" value="Tetracycline Repressor, domain 2"/>
    <property type="match status" value="1"/>
</dbReference>
<gene>
    <name evidence="7" type="ordered locus">GAU_2977</name>
</gene>
<feature type="domain" description="HTH tetR-type" evidence="6">
    <location>
        <begin position="32"/>
        <end position="91"/>
    </location>
</feature>
<dbReference type="SUPFAM" id="SSF48498">
    <property type="entry name" value="Tetracyclin repressor-like, C-terminal domain"/>
    <property type="match status" value="1"/>
</dbReference>
<dbReference type="EMBL" id="AP009153">
    <property type="protein sequence ID" value="BAH40019.1"/>
    <property type="molecule type" value="Genomic_DNA"/>
</dbReference>
<dbReference type="InterPro" id="IPR050109">
    <property type="entry name" value="HTH-type_TetR-like_transc_reg"/>
</dbReference>
<evidence type="ECO:0000313" key="7">
    <source>
        <dbReference type="EMBL" id="BAH40019.1"/>
    </source>
</evidence>
<protein>
    <submittedName>
        <fullName evidence="7">TetR family transcriptional regulator</fullName>
    </submittedName>
</protein>
<dbReference type="PRINTS" id="PR00455">
    <property type="entry name" value="HTHTETR"/>
</dbReference>
<evidence type="ECO:0000256" key="5">
    <source>
        <dbReference type="SAM" id="MobiDB-lite"/>
    </source>
</evidence>
<dbReference type="STRING" id="379066.GAU_2977"/>
<reference evidence="8" key="1">
    <citation type="submission" date="2006-03" db="EMBL/GenBank/DDBJ databases">
        <title>Complete genome sequence of Gemmatimonas aurantiaca T-27 that represents a novel phylum Gemmatimonadetes.</title>
        <authorList>
            <person name="Takasaki K."/>
            <person name="Ichikawa N."/>
            <person name="Miura H."/>
            <person name="Matsushita S."/>
            <person name="Watanabe Y."/>
            <person name="Oguchi A."/>
            <person name="Ankai A."/>
            <person name="Yashiro I."/>
            <person name="Takahashi M."/>
            <person name="Terui Y."/>
            <person name="Fukui S."/>
            <person name="Yokoyama H."/>
            <person name="Tanikawa S."/>
            <person name="Hanada S."/>
            <person name="Kamagata Y."/>
            <person name="Fujita N."/>
        </authorList>
    </citation>
    <scope>NUCLEOTIDE SEQUENCE [LARGE SCALE GENOMIC DNA]</scope>
    <source>
        <strain evidence="8">T-27 / DSM 14586 / JCM 11422 / NBRC 100505</strain>
    </source>
</reference>
<evidence type="ECO:0000256" key="1">
    <source>
        <dbReference type="ARBA" id="ARBA00023015"/>
    </source>
</evidence>
<evidence type="ECO:0000313" key="8">
    <source>
        <dbReference type="Proteomes" id="UP000002209"/>
    </source>
</evidence>
<evidence type="ECO:0000259" key="6">
    <source>
        <dbReference type="PROSITE" id="PS50977"/>
    </source>
</evidence>
<dbReference type="KEGG" id="gau:GAU_2977"/>
<dbReference type="PANTHER" id="PTHR30055">
    <property type="entry name" value="HTH-TYPE TRANSCRIPTIONAL REGULATOR RUTR"/>
    <property type="match status" value="1"/>
</dbReference>
<dbReference type="Pfam" id="PF21597">
    <property type="entry name" value="TetR_C_43"/>
    <property type="match status" value="1"/>
</dbReference>
<organism evidence="7 8">
    <name type="scientific">Gemmatimonas aurantiaca (strain DSM 14586 / JCM 11422 / NBRC 100505 / T-27)</name>
    <dbReference type="NCBI Taxonomy" id="379066"/>
    <lineage>
        <taxon>Bacteria</taxon>
        <taxon>Pseudomonadati</taxon>
        <taxon>Gemmatimonadota</taxon>
        <taxon>Gemmatimonadia</taxon>
        <taxon>Gemmatimonadales</taxon>
        <taxon>Gemmatimonadaceae</taxon>
        <taxon>Gemmatimonas</taxon>
    </lineage>
</organism>
<feature type="region of interest" description="Disordered" evidence="5">
    <location>
        <begin position="1"/>
        <end position="24"/>
    </location>
</feature>
<keyword evidence="2 4" id="KW-0238">DNA-binding</keyword>
<dbReference type="SUPFAM" id="SSF46689">
    <property type="entry name" value="Homeodomain-like"/>
    <property type="match status" value="1"/>
</dbReference>
<dbReference type="PANTHER" id="PTHR30055:SF234">
    <property type="entry name" value="HTH-TYPE TRANSCRIPTIONAL REGULATOR BETI"/>
    <property type="match status" value="1"/>
</dbReference>
<dbReference type="Proteomes" id="UP000002209">
    <property type="component" value="Chromosome"/>
</dbReference>
<dbReference type="InterPro" id="IPR009057">
    <property type="entry name" value="Homeodomain-like_sf"/>
</dbReference>
<keyword evidence="8" id="KW-1185">Reference proteome</keyword>
<keyword evidence="3" id="KW-0804">Transcription</keyword>
<dbReference type="GO" id="GO:0000976">
    <property type="term" value="F:transcription cis-regulatory region binding"/>
    <property type="evidence" value="ECO:0007669"/>
    <property type="project" value="TreeGrafter"/>
</dbReference>
<dbReference type="HOGENOM" id="CLU_069356_17_1_0"/>
<proteinExistence type="predicted"/>
<name>C1ABZ2_GEMAT</name>
<dbReference type="AlphaFoldDB" id="C1ABZ2"/>
<dbReference type="Pfam" id="PF00440">
    <property type="entry name" value="TetR_N"/>
    <property type="match status" value="1"/>
</dbReference>
<dbReference type="InterPro" id="IPR001647">
    <property type="entry name" value="HTH_TetR"/>
</dbReference>